<gene>
    <name evidence="2" type="ORF">KDH_17650</name>
</gene>
<dbReference type="PIRSF" id="PIRSF037228">
    <property type="entry name" value="Lant_mod_RumM"/>
    <property type="match status" value="1"/>
</dbReference>
<feature type="domain" description="Lantibiotic biosynthesis protein dehydration" evidence="1">
    <location>
        <begin position="235"/>
        <end position="610"/>
    </location>
</feature>
<accession>A0ABQ6FQ29</accession>
<dbReference type="PRINTS" id="PR01950">
    <property type="entry name" value="LANCSUPER"/>
</dbReference>
<evidence type="ECO:0000259" key="1">
    <source>
        <dbReference type="Pfam" id="PF13575"/>
    </source>
</evidence>
<evidence type="ECO:0000313" key="3">
    <source>
        <dbReference type="Proteomes" id="UP001344906"/>
    </source>
</evidence>
<dbReference type="InterPro" id="IPR007822">
    <property type="entry name" value="LANC-like"/>
</dbReference>
<dbReference type="Pfam" id="PF13575">
    <property type="entry name" value="DUF4135"/>
    <property type="match status" value="1"/>
</dbReference>
<dbReference type="RefSeq" id="WP_338248795.1">
    <property type="nucleotide sequence ID" value="NZ_BSRI01000001.1"/>
</dbReference>
<dbReference type="SUPFAM" id="SSF158745">
    <property type="entry name" value="LanC-like"/>
    <property type="match status" value="1"/>
</dbReference>
<dbReference type="InterPro" id="IPR017146">
    <property type="entry name" value="Lanti_2_LanM"/>
</dbReference>
<name>A0ABQ6FQ29_9CHLR</name>
<dbReference type="InterPro" id="IPR012341">
    <property type="entry name" value="6hp_glycosidase-like_sf"/>
</dbReference>
<dbReference type="PANTHER" id="PTHR12736">
    <property type="entry name" value="LANC-LIKE PROTEIN"/>
    <property type="match status" value="1"/>
</dbReference>
<dbReference type="CDD" id="cd04792">
    <property type="entry name" value="LanM-like"/>
    <property type="match status" value="1"/>
</dbReference>
<reference evidence="2 3" key="1">
    <citation type="submission" date="2023-02" db="EMBL/GenBank/DDBJ databases">
        <title>Dictyobacter halimunensis sp. nov., a new member of the class Ktedonobacteria from forest soil in a geothermal area.</title>
        <authorList>
            <person name="Rachmania M.K."/>
            <person name="Ningsih F."/>
            <person name="Sakai Y."/>
            <person name="Yabe S."/>
            <person name="Yokota A."/>
            <person name="Sjamsuridzal W."/>
        </authorList>
    </citation>
    <scope>NUCLEOTIDE SEQUENCE [LARGE SCALE GENOMIC DNA]</scope>
    <source>
        <strain evidence="2 3">S3.2.2.5</strain>
    </source>
</reference>
<proteinExistence type="predicted"/>
<keyword evidence="3" id="KW-1185">Reference proteome</keyword>
<dbReference type="Pfam" id="PF05147">
    <property type="entry name" value="LANC_like"/>
    <property type="match status" value="1"/>
</dbReference>
<protein>
    <submittedName>
        <fullName evidence="2">Lanthionine synthetase</fullName>
    </submittedName>
</protein>
<organism evidence="2 3">
    <name type="scientific">Dictyobacter halimunensis</name>
    <dbReference type="NCBI Taxonomy" id="3026934"/>
    <lineage>
        <taxon>Bacteria</taxon>
        <taxon>Bacillati</taxon>
        <taxon>Chloroflexota</taxon>
        <taxon>Ktedonobacteria</taxon>
        <taxon>Ktedonobacterales</taxon>
        <taxon>Dictyobacteraceae</taxon>
        <taxon>Dictyobacter</taxon>
    </lineage>
</organism>
<dbReference type="Gene3D" id="1.50.10.10">
    <property type="match status" value="1"/>
</dbReference>
<dbReference type="NCBIfam" id="TIGR03897">
    <property type="entry name" value="lanti_2_LanM"/>
    <property type="match status" value="1"/>
</dbReference>
<sequence length="1099" mass="123750">MIGEGHKTTVGIPQQAIPASWYRALTLPERIALWRADDEKKIPLDQLNTDLAASKLRWWKELPAFQQGDQFAQRLAIDGLVEEDLLYLLAEPIEAVQQRFSGDLIWLDKLQQAFSMDDKDMPCALPPLQQEEGIDLLIRAILPLLRSAWKRVYVEMQILLQRQQNPPFEPLVVMTQLFQRLPGQLFLKVSKVLALELNVMRLEGRLRGATPEERFAFFADWCSQPQVMLSILARYPVLARQLMTHLDQWRETSLEFLQRLCADWKEIRALFSPDADPGFLIEVLSGTGDVHRGGRSVFLLRFHSGLRLVYKPRSLSIDTHFQTLLQWLNVRSKLPPFRLSRLLDKGTYGWCEFIEAHDCSEPEQVERFYIRQGAYLALLYMLSATDVHAENLVAAGEQPVLVDLEALFCPRIRRQEDQPSAWTEVDDALQSSVLSVGLLPYRFWSSERAPGMDMSGMSELQGQVVPVAMPRWAQVGTDQMRIVRDFATMGGRQNRPRLRGQPVDLCSYQHCIVFGFVSLYRLLVECREELLQTVLPGFARDEIRVILRPTMAYSLVLQESFHPDVLRDALDLYRYMDRLWTITRQQPYMASVIAAEQADLLSGDIPFFLTRVSSYDLYTSRGERVTDFCSHSGMDMAVRRLQKLDDTDLMRQVWIIQASLASITEQELHFQPPTLQLREPAAPATPEHLQTAARAIGRRLDTLSFHQGDMLSWLTLTPGRHREWYIGAVGCDLYNGLAGLALFLAYLDKCDGHEESTTLARTIVSSLRQQLESSSSVPLLMQGVGAFAGWGSLLYLFSHLIVLWNEPWLVSGVERVLEQIEPLIEHDQQLDVVHGSAGCLLALLSLYQVLPTARVLANAIRCGDHLLQALHLTSPTPSVAALLQRGLLTGYAHGAAGMALSLMKLSAVCQQERFRIAANALLSFERQLFSSTHNNWPDLRPESAARGASEPNEDAASRFVVAWCHGAAGLGLSRMELLHYDDTAVMRQEVEIALKTTLKEGFGFNHSLCHGDLGNLELLLTATQRLGMTEYLEPLAQLTAMLLECGERTGWTSGLPLGVETPGMMLGLAGIGYELLRLAQPQSVPNLLLLSPPTRTVAE</sequence>
<dbReference type="Proteomes" id="UP001344906">
    <property type="component" value="Unassembled WGS sequence"/>
</dbReference>
<dbReference type="EMBL" id="BSRI01000001">
    <property type="protein sequence ID" value="GLV54918.1"/>
    <property type="molecule type" value="Genomic_DNA"/>
</dbReference>
<comment type="caution">
    <text evidence="2">The sequence shown here is derived from an EMBL/GenBank/DDBJ whole genome shotgun (WGS) entry which is preliminary data.</text>
</comment>
<evidence type="ECO:0000313" key="2">
    <source>
        <dbReference type="EMBL" id="GLV54918.1"/>
    </source>
</evidence>
<dbReference type="SMART" id="SM01260">
    <property type="entry name" value="LANC_like"/>
    <property type="match status" value="1"/>
</dbReference>
<dbReference type="InterPro" id="IPR025410">
    <property type="entry name" value="Lant_dehyd"/>
</dbReference>
<dbReference type="PANTHER" id="PTHR12736:SF7">
    <property type="entry name" value="LANC-LIKE PROTEIN 3"/>
    <property type="match status" value="1"/>
</dbReference>